<dbReference type="SUPFAM" id="SSF102405">
    <property type="entry name" value="MCP/YpsA-like"/>
    <property type="match status" value="1"/>
</dbReference>
<dbReference type="Gene3D" id="3.40.50.450">
    <property type="match status" value="1"/>
</dbReference>
<protein>
    <submittedName>
        <fullName evidence="2">Uncharacterized protein</fullName>
    </submittedName>
</protein>
<feature type="region of interest" description="Disordered" evidence="1">
    <location>
        <begin position="303"/>
        <end position="527"/>
    </location>
</feature>
<reference evidence="2" key="1">
    <citation type="submission" date="2021-01" db="EMBL/GenBank/DDBJ databases">
        <authorList>
            <person name="Corre E."/>
            <person name="Pelletier E."/>
            <person name="Niang G."/>
            <person name="Scheremetjew M."/>
            <person name="Finn R."/>
            <person name="Kale V."/>
            <person name="Holt S."/>
            <person name="Cochrane G."/>
            <person name="Meng A."/>
            <person name="Brown T."/>
            <person name="Cohen L."/>
        </authorList>
    </citation>
    <scope>NUCLEOTIDE SEQUENCE</scope>
    <source>
        <strain evidence="2">CCMP3105</strain>
    </source>
</reference>
<gene>
    <name evidence="2" type="ORF">AMON00008_LOCUS19768</name>
</gene>
<dbReference type="PANTHER" id="PTHR38758">
    <property type="entry name" value="PUTATIVE-RELATED"/>
    <property type="match status" value="1"/>
</dbReference>
<name>A0A7S4QFT5_9DINO</name>
<feature type="compositionally biased region" description="Low complexity" evidence="1">
    <location>
        <begin position="1"/>
        <end position="37"/>
    </location>
</feature>
<dbReference type="AlphaFoldDB" id="A0A7S4QFT5"/>
<feature type="region of interest" description="Disordered" evidence="1">
    <location>
        <begin position="1"/>
        <end position="43"/>
    </location>
</feature>
<evidence type="ECO:0000313" key="2">
    <source>
        <dbReference type="EMBL" id="CAE4582331.1"/>
    </source>
</evidence>
<evidence type="ECO:0000256" key="1">
    <source>
        <dbReference type="SAM" id="MobiDB-lite"/>
    </source>
</evidence>
<accession>A0A7S4QFT5</accession>
<proteinExistence type="predicted"/>
<dbReference type="EMBL" id="HBNR01029032">
    <property type="protein sequence ID" value="CAE4582331.1"/>
    <property type="molecule type" value="Transcribed_RNA"/>
</dbReference>
<dbReference type="PANTHER" id="PTHR38758:SF1">
    <property type="entry name" value="PROTEIN, PUTATIVE-RELATED"/>
    <property type="match status" value="1"/>
</dbReference>
<feature type="compositionally biased region" description="Low complexity" evidence="1">
    <location>
        <begin position="465"/>
        <end position="495"/>
    </location>
</feature>
<feature type="compositionally biased region" description="Basic and acidic residues" evidence="1">
    <location>
        <begin position="385"/>
        <end position="449"/>
    </location>
</feature>
<feature type="compositionally biased region" description="Basic and acidic residues" evidence="1">
    <location>
        <begin position="340"/>
        <end position="370"/>
    </location>
</feature>
<organism evidence="2">
    <name type="scientific">Alexandrium monilatum</name>
    <dbReference type="NCBI Taxonomy" id="311494"/>
    <lineage>
        <taxon>Eukaryota</taxon>
        <taxon>Sar</taxon>
        <taxon>Alveolata</taxon>
        <taxon>Dinophyceae</taxon>
        <taxon>Gonyaulacales</taxon>
        <taxon>Pyrocystaceae</taxon>
        <taxon>Alexandrium</taxon>
    </lineage>
</organism>
<sequence length="527" mass="54881">MEAASPSKAAPDAAKAADAADTSKAGGAASPSEPSAETRAKGRKLLLAGLRSGEAGRLLDQAAAAELEKQDPAAVAAQAVERLRAEIRGALLVCILGGTDFKGADSEALVTAAAAELAAVLGERVAFVTGGMPGVQRAFALHCGDGSRVWNLLPIGQSSSYGVGKDVHAGSDLEARKRVFGLLGDVYVTVEGGPGVAQEARAAAERGAAVVPLVRTGGASSGMFDFPVGALARPAFASERQWEALRNGDVPVAEAAAAVAAIVRNFVERQAAPDAPEAAGAAASPSKSGVAAKGRKLLLGGMRTGGAERVPDQQAQAKAEVGKQAVPKVANGAGPNADEEAVRKRVEDEAERKAKEEAERLAKEEAERKAVPKVANGSGPNADEEAVRKRVEEEAERKAKEEAERLAKEEAERKEAERRAKEEAERKAKEAAERKAKEEAERQAKEEAQQRAQAQQAESPRKDGGWFTSWWGGSSSSTPEKTEAKAAATAAKATPSPQPQPPSRSGHRMSLEAFLSDEIGELQQQKK</sequence>